<evidence type="ECO:0000256" key="3">
    <source>
        <dbReference type="ARBA" id="ARBA00022517"/>
    </source>
</evidence>
<dbReference type="InterPro" id="IPR007276">
    <property type="entry name" value="Nop14"/>
</dbReference>
<keyword evidence="3" id="KW-0690">Ribosome biogenesis</keyword>
<dbReference type="GO" id="GO:0030692">
    <property type="term" value="C:Noc4p-Nop14p complex"/>
    <property type="evidence" value="ECO:0007669"/>
    <property type="project" value="TreeGrafter"/>
</dbReference>
<gene>
    <name evidence="9" type="ORF">B0H64DRAFT_334551</name>
</gene>
<evidence type="ECO:0000256" key="4">
    <source>
        <dbReference type="ARBA" id="ARBA00022552"/>
    </source>
</evidence>
<feature type="compositionally biased region" description="Basic and acidic residues" evidence="8">
    <location>
        <begin position="30"/>
        <end position="44"/>
    </location>
</feature>
<comment type="similarity">
    <text evidence="2">Belongs to the NOP14 family.</text>
</comment>
<feature type="compositionally biased region" description="Basic and acidic residues" evidence="8">
    <location>
        <begin position="897"/>
        <end position="910"/>
    </location>
</feature>
<dbReference type="GeneID" id="87838056"/>
<feature type="compositionally biased region" description="Acidic residues" evidence="8">
    <location>
        <begin position="187"/>
        <end position="199"/>
    </location>
</feature>
<feature type="compositionally biased region" description="Acidic residues" evidence="8">
    <location>
        <begin position="377"/>
        <end position="390"/>
    </location>
</feature>
<dbReference type="Pfam" id="PF04147">
    <property type="entry name" value="Nop14"/>
    <property type="match status" value="1"/>
</dbReference>
<dbReference type="AlphaFoldDB" id="A0AAE0LY41"/>
<keyword evidence="4" id="KW-0698">rRNA processing</keyword>
<evidence type="ECO:0000256" key="7">
    <source>
        <dbReference type="SAM" id="Coils"/>
    </source>
</evidence>
<reference evidence="9" key="1">
    <citation type="journal article" date="2023" name="Mol. Phylogenet. Evol.">
        <title>Genome-scale phylogeny and comparative genomics of the fungal order Sordariales.</title>
        <authorList>
            <person name="Hensen N."/>
            <person name="Bonometti L."/>
            <person name="Westerberg I."/>
            <person name="Brannstrom I.O."/>
            <person name="Guillou S."/>
            <person name="Cros-Aarteil S."/>
            <person name="Calhoun S."/>
            <person name="Haridas S."/>
            <person name="Kuo A."/>
            <person name="Mondo S."/>
            <person name="Pangilinan J."/>
            <person name="Riley R."/>
            <person name="LaButti K."/>
            <person name="Andreopoulos B."/>
            <person name="Lipzen A."/>
            <person name="Chen C."/>
            <person name="Yan M."/>
            <person name="Daum C."/>
            <person name="Ng V."/>
            <person name="Clum A."/>
            <person name="Steindorff A."/>
            <person name="Ohm R.A."/>
            <person name="Martin F."/>
            <person name="Silar P."/>
            <person name="Natvig D.O."/>
            <person name="Lalanne C."/>
            <person name="Gautier V."/>
            <person name="Ament-Velasquez S.L."/>
            <person name="Kruys A."/>
            <person name="Hutchinson M.I."/>
            <person name="Powell A.J."/>
            <person name="Barry K."/>
            <person name="Miller A.N."/>
            <person name="Grigoriev I.V."/>
            <person name="Debuchy R."/>
            <person name="Gladieux P."/>
            <person name="Hiltunen Thoren M."/>
            <person name="Johannesson H."/>
        </authorList>
    </citation>
    <scope>NUCLEOTIDE SEQUENCE</scope>
    <source>
        <strain evidence="9">CBS 168.71</strain>
    </source>
</reference>
<evidence type="ECO:0000313" key="9">
    <source>
        <dbReference type="EMBL" id="KAK3300934.1"/>
    </source>
</evidence>
<proteinExistence type="inferred from homology"/>
<feature type="compositionally biased region" description="Basic and acidic residues" evidence="8">
    <location>
        <begin position="318"/>
        <end position="357"/>
    </location>
</feature>
<comment type="function">
    <text evidence="6">Involved in nucleolar processing of pre-18S ribosomal RNA. Has a role in the nuclear export of 40S pre-ribosomal subunit to the cytoplasm.</text>
</comment>
<dbReference type="GO" id="GO:0032040">
    <property type="term" value="C:small-subunit processome"/>
    <property type="evidence" value="ECO:0007669"/>
    <property type="project" value="InterPro"/>
</dbReference>
<feature type="compositionally biased region" description="Acidic residues" evidence="8">
    <location>
        <begin position="219"/>
        <end position="231"/>
    </location>
</feature>
<evidence type="ECO:0000256" key="5">
    <source>
        <dbReference type="ARBA" id="ARBA00023242"/>
    </source>
</evidence>
<feature type="region of interest" description="Disordered" evidence="8">
    <location>
        <begin position="428"/>
        <end position="451"/>
    </location>
</feature>
<dbReference type="EMBL" id="JAUEPN010000001">
    <property type="protein sequence ID" value="KAK3300934.1"/>
    <property type="molecule type" value="Genomic_DNA"/>
</dbReference>
<dbReference type="GO" id="GO:0030490">
    <property type="term" value="P:maturation of SSU-rRNA"/>
    <property type="evidence" value="ECO:0007669"/>
    <property type="project" value="TreeGrafter"/>
</dbReference>
<dbReference type="PANTHER" id="PTHR23183:SF0">
    <property type="entry name" value="NUCLEOLAR PROTEIN 14"/>
    <property type="match status" value="1"/>
</dbReference>
<accession>A0AAE0LY41</accession>
<name>A0AAE0LY41_9PEZI</name>
<feature type="coiled-coil region" evidence="7">
    <location>
        <begin position="839"/>
        <end position="877"/>
    </location>
</feature>
<evidence type="ECO:0000256" key="6">
    <source>
        <dbReference type="ARBA" id="ARBA00024695"/>
    </source>
</evidence>
<keyword evidence="10" id="KW-1185">Reference proteome</keyword>
<dbReference type="RefSeq" id="XP_062664448.1">
    <property type="nucleotide sequence ID" value="XM_062801108.1"/>
</dbReference>
<feature type="region of interest" description="Disordered" evidence="8">
    <location>
        <begin position="1"/>
        <end position="44"/>
    </location>
</feature>
<feature type="region of interest" description="Disordered" evidence="8">
    <location>
        <begin position="64"/>
        <end position="99"/>
    </location>
</feature>
<comment type="caution">
    <text evidence="9">The sequence shown here is derived from an EMBL/GenBank/DDBJ whole genome shotgun (WGS) entry which is preliminary data.</text>
</comment>
<keyword evidence="7" id="KW-0175">Coiled coil</keyword>
<feature type="region of interest" description="Disordered" evidence="8">
    <location>
        <begin position="897"/>
        <end position="919"/>
    </location>
</feature>
<evidence type="ECO:0000256" key="2">
    <source>
        <dbReference type="ARBA" id="ARBA00007466"/>
    </source>
</evidence>
<feature type="region of interest" description="Disordered" evidence="8">
    <location>
        <begin position="138"/>
        <end position="241"/>
    </location>
</feature>
<keyword evidence="5" id="KW-0539">Nucleus</keyword>
<evidence type="ECO:0000313" key="10">
    <source>
        <dbReference type="Proteomes" id="UP001278766"/>
    </source>
</evidence>
<comment type="subcellular location">
    <subcellularLocation>
        <location evidence="1">Nucleus</location>
        <location evidence="1">Nucleolus</location>
    </subcellularLocation>
</comment>
<dbReference type="Proteomes" id="UP001278766">
    <property type="component" value="Unassembled WGS sequence"/>
</dbReference>
<sequence length="919" mass="104285">MAGSQLKRLKASLKDQGIIGPQQSKKQKRKNAEEQKARPDKRLQRGEALASIREQFNPFQFKTNARGPKFEVTTNKPANDKATMSIKGRPGLAKAVGEERRRQTLLVEMQRRNKVGGLIDRRFGEDDPNMSLEDKMMERFTREQQRNHKKSSMFDLEEDDEPMGGLTHMGRPLFDDDEEVQAPVKDDFDEEDLPSGDESDNSRAERRMLKRQRRAEAAGEQEEEDDEDDDQPERKKTKKEIYEEVIAKSKLHRYERQAAKDEDTELRAELDQTMPEIQALLFQRQKPPAKDGPSMAIAGKDKTALDKDYDLRIRLLAADKRAQPAERTKTEEETAEEESKRLKELEERRLRRMRGEVVSDDEEDEEGKGRKGKANADDDDDAFDAEENDEYGLGTGVRYRPTAAELGFDDEDDFLIDDDLVASGSELEIESDMEGEESDDEDAGSESASDDDEFVKGILTEAVTKDPVFQISGNAKGDDEDGIPYTFPCPQTHDEMLQAFDGIEVSKLPVAVQRIRALYHPKLDSKNKERLGKFSQVLIQHVGYLGDHFEPQWFPALESLSRHIHSLAKSFPIEVAKAYRAHIQEIEQERPLALTVGDLVLLTAVGTTFPTSDHFHQVVTPAMLAIARYLGQKMPQALSDYATGTYLSILALQYQQFSKRYVPELMNFCLNTLCSLAHEKPPQSLGFFPVHEPAAGTRIKGASKTAIRQLNCGDCQPKQSLSTAEEASLKVAILSTTTAILKAAAETWHKLPAFHETFHPASLILQHLTSKPNSTHLPRALTSKLTDATATIARLLQLARLSRRPLELHHHRPLAIRTYVPKFEDSFDPGKHYDPDRERAELAKLRAEHKRERKGALRELRKDAAFVQRENLRVKKERDAAYEKKYKRLVAEIQGEEGKAANEYAREKEARKRKAARAR</sequence>
<feature type="region of interest" description="Disordered" evidence="8">
    <location>
        <begin position="318"/>
        <end position="399"/>
    </location>
</feature>
<evidence type="ECO:0000256" key="1">
    <source>
        <dbReference type="ARBA" id="ARBA00004604"/>
    </source>
</evidence>
<organism evidence="9 10">
    <name type="scientific">Chaetomium fimeti</name>
    <dbReference type="NCBI Taxonomy" id="1854472"/>
    <lineage>
        <taxon>Eukaryota</taxon>
        <taxon>Fungi</taxon>
        <taxon>Dikarya</taxon>
        <taxon>Ascomycota</taxon>
        <taxon>Pezizomycotina</taxon>
        <taxon>Sordariomycetes</taxon>
        <taxon>Sordariomycetidae</taxon>
        <taxon>Sordariales</taxon>
        <taxon>Chaetomiaceae</taxon>
        <taxon>Chaetomium</taxon>
    </lineage>
</organism>
<dbReference type="PANTHER" id="PTHR23183">
    <property type="entry name" value="NOP14"/>
    <property type="match status" value="1"/>
</dbReference>
<evidence type="ECO:0000256" key="8">
    <source>
        <dbReference type="SAM" id="MobiDB-lite"/>
    </source>
</evidence>
<protein>
    <submittedName>
        <fullName evidence="9">Nucleolar protein 14</fullName>
    </submittedName>
</protein>
<reference evidence="9" key="2">
    <citation type="submission" date="2023-06" db="EMBL/GenBank/DDBJ databases">
        <authorList>
            <consortium name="Lawrence Berkeley National Laboratory"/>
            <person name="Haridas S."/>
            <person name="Hensen N."/>
            <person name="Bonometti L."/>
            <person name="Westerberg I."/>
            <person name="Brannstrom I.O."/>
            <person name="Guillou S."/>
            <person name="Cros-Aarteil S."/>
            <person name="Calhoun S."/>
            <person name="Kuo A."/>
            <person name="Mondo S."/>
            <person name="Pangilinan J."/>
            <person name="Riley R."/>
            <person name="Labutti K."/>
            <person name="Andreopoulos B."/>
            <person name="Lipzen A."/>
            <person name="Chen C."/>
            <person name="Yanf M."/>
            <person name="Daum C."/>
            <person name="Ng V."/>
            <person name="Clum A."/>
            <person name="Steindorff A."/>
            <person name="Ohm R."/>
            <person name="Martin F."/>
            <person name="Silar P."/>
            <person name="Natvig D."/>
            <person name="Lalanne C."/>
            <person name="Gautier V."/>
            <person name="Ament-Velasquez S.L."/>
            <person name="Kruys A."/>
            <person name="Hutchinson M.I."/>
            <person name="Powell A.J."/>
            <person name="Barry K."/>
            <person name="Miller A.N."/>
            <person name="Grigoriev I.V."/>
            <person name="Debuchy R."/>
            <person name="Gladieux P."/>
            <person name="Thoren M.H."/>
            <person name="Johannesson H."/>
        </authorList>
    </citation>
    <scope>NUCLEOTIDE SEQUENCE</scope>
    <source>
        <strain evidence="9">CBS 168.71</strain>
    </source>
</reference>